<evidence type="ECO:0000256" key="5">
    <source>
        <dbReference type="ARBA" id="ARBA00023242"/>
    </source>
</evidence>
<dbReference type="InterPro" id="IPR029071">
    <property type="entry name" value="Ubiquitin-like_domsf"/>
</dbReference>
<keyword evidence="3 6" id="KW-0227">DNA damage</keyword>
<dbReference type="Proteomes" id="UP001177003">
    <property type="component" value="Chromosome 4"/>
</dbReference>
<evidence type="ECO:0000313" key="11">
    <source>
        <dbReference type="Proteomes" id="UP001177003"/>
    </source>
</evidence>
<dbReference type="EMBL" id="OX465080">
    <property type="protein sequence ID" value="CAI9278608.1"/>
    <property type="molecule type" value="Genomic_DNA"/>
</dbReference>
<dbReference type="GO" id="GO:0031593">
    <property type="term" value="F:polyubiquitin modification-dependent protein binding"/>
    <property type="evidence" value="ECO:0007669"/>
    <property type="project" value="UniProtKB-UniRule"/>
</dbReference>
<dbReference type="PANTHER" id="PTHR10621:SF35">
    <property type="entry name" value="UBIQUITIN RECEPTOR RAD23C"/>
    <property type="match status" value="1"/>
</dbReference>
<evidence type="ECO:0000313" key="10">
    <source>
        <dbReference type="EMBL" id="CAI9278608.1"/>
    </source>
</evidence>
<evidence type="ECO:0000256" key="3">
    <source>
        <dbReference type="ARBA" id="ARBA00022763"/>
    </source>
</evidence>
<dbReference type="AlphaFoldDB" id="A0AA36E1B1"/>
<sequence length="337" mass="36707">MKMKVFVKTLKGTHFEIEVKLEDTVDDVKKYIESVQGSDVYPAAQQMLIHQGKVLEDGTTMEENKVSENSFMVIMLSKNKSSATDPLPTPVAPPPQPPSSTTNTNPPPSETLYIEAASHMVEGINVPGTIHRILQMGGGSWDRITVVRALHSAFNNPERAVEYLYSGIPDSPDLPLVAGAGAPPPPPTGSNANSLNLFPQGLPAGAGGGNLDFLRNSPIFQALRSRVRADPQILQPMLQELRSQNPELAGLLHERQADINSMIFESVEGGEDGLGWGHPASGVSESFTLTRENMDAIDRLEAMGFNRSVVCDVFLACDKNEEVVANYLLDHMHEFEH</sequence>
<dbReference type="SUPFAM" id="SSF46934">
    <property type="entry name" value="UBA-like"/>
    <property type="match status" value="2"/>
</dbReference>
<dbReference type="CDD" id="cd01805">
    <property type="entry name" value="Ubl_Rad23"/>
    <property type="match status" value="1"/>
</dbReference>
<dbReference type="PRINTS" id="PR01839">
    <property type="entry name" value="RAD23PROTEIN"/>
</dbReference>
<dbReference type="Gene3D" id="1.10.10.540">
    <property type="entry name" value="XPC-binding domain"/>
    <property type="match status" value="1"/>
</dbReference>
<feature type="domain" description="Ubiquitin-like" evidence="9">
    <location>
        <begin position="3"/>
        <end position="81"/>
    </location>
</feature>
<feature type="compositionally biased region" description="Pro residues" evidence="7">
    <location>
        <begin position="87"/>
        <end position="98"/>
    </location>
</feature>
<dbReference type="Pfam" id="PF00240">
    <property type="entry name" value="ubiquitin"/>
    <property type="match status" value="1"/>
</dbReference>
<dbReference type="GO" id="GO:0005829">
    <property type="term" value="C:cytosol"/>
    <property type="evidence" value="ECO:0007669"/>
    <property type="project" value="TreeGrafter"/>
</dbReference>
<dbReference type="InterPro" id="IPR015940">
    <property type="entry name" value="UBA"/>
</dbReference>
<comment type="similarity">
    <text evidence="1 6">Belongs to the RAD23 family.</text>
</comment>
<feature type="domain" description="UBA" evidence="8">
    <location>
        <begin position="119"/>
        <end position="167"/>
    </location>
</feature>
<evidence type="ECO:0000256" key="2">
    <source>
        <dbReference type="ARBA" id="ARBA00022737"/>
    </source>
</evidence>
<keyword evidence="6" id="KW-0963">Cytoplasm</keyword>
<keyword evidence="11" id="KW-1185">Reference proteome</keyword>
<dbReference type="InterPro" id="IPR006636">
    <property type="entry name" value="STI1_HS-bd"/>
</dbReference>
<dbReference type="SUPFAM" id="SSF54236">
    <property type="entry name" value="Ubiquitin-like"/>
    <property type="match status" value="1"/>
</dbReference>
<dbReference type="GO" id="GO:0003684">
    <property type="term" value="F:damaged DNA binding"/>
    <property type="evidence" value="ECO:0007669"/>
    <property type="project" value="UniProtKB-UniRule"/>
</dbReference>
<reference evidence="10" key="1">
    <citation type="submission" date="2023-04" db="EMBL/GenBank/DDBJ databases">
        <authorList>
            <person name="Vijverberg K."/>
            <person name="Xiong W."/>
            <person name="Schranz E."/>
        </authorList>
    </citation>
    <scope>NUCLEOTIDE SEQUENCE</scope>
</reference>
<keyword evidence="5 6" id="KW-0539">Nucleus</keyword>
<evidence type="ECO:0000256" key="1">
    <source>
        <dbReference type="ARBA" id="ARBA00009878"/>
    </source>
</evidence>
<dbReference type="SMART" id="SM00165">
    <property type="entry name" value="UBA"/>
    <property type="match status" value="2"/>
</dbReference>
<dbReference type="SUPFAM" id="SSF101238">
    <property type="entry name" value="XPC-binding domain"/>
    <property type="match status" value="1"/>
</dbReference>
<dbReference type="SMART" id="SM00213">
    <property type="entry name" value="UBQ"/>
    <property type="match status" value="1"/>
</dbReference>
<dbReference type="Pfam" id="PF00627">
    <property type="entry name" value="UBA"/>
    <property type="match status" value="2"/>
</dbReference>
<dbReference type="FunFam" id="3.10.20.90:FF:000069">
    <property type="entry name" value="UV excision repair protein RAD23"/>
    <property type="match status" value="1"/>
</dbReference>
<evidence type="ECO:0000256" key="7">
    <source>
        <dbReference type="SAM" id="MobiDB-lite"/>
    </source>
</evidence>
<dbReference type="GO" id="GO:0070628">
    <property type="term" value="F:proteasome binding"/>
    <property type="evidence" value="ECO:0007669"/>
    <property type="project" value="TreeGrafter"/>
</dbReference>
<dbReference type="Pfam" id="PF09280">
    <property type="entry name" value="XPC-binding"/>
    <property type="match status" value="1"/>
</dbReference>
<dbReference type="FunFam" id="1.10.8.10:FF:000003">
    <property type="entry name" value="UV excision repair protein RAD23 homolog"/>
    <property type="match status" value="1"/>
</dbReference>
<comment type="subcellular location">
    <subcellularLocation>
        <location evidence="6">Nucleus</location>
    </subcellularLocation>
    <subcellularLocation>
        <location evidence="6">Cytoplasm</location>
    </subcellularLocation>
</comment>
<dbReference type="GO" id="GO:0043130">
    <property type="term" value="F:ubiquitin binding"/>
    <property type="evidence" value="ECO:0007669"/>
    <property type="project" value="UniProtKB-UniRule"/>
</dbReference>
<protein>
    <recommendedName>
        <fullName evidence="6">Ubiquitin receptor RAD23</fullName>
    </recommendedName>
    <alternativeName>
        <fullName evidence="6">DNA repair protein RAD23</fullName>
    </alternativeName>
</protein>
<proteinExistence type="inferred from homology"/>
<dbReference type="Gene3D" id="3.10.20.90">
    <property type="entry name" value="Phosphatidylinositol 3-kinase Catalytic Subunit, Chain A, domain 1"/>
    <property type="match status" value="1"/>
</dbReference>
<dbReference type="PROSITE" id="PS50053">
    <property type="entry name" value="UBIQUITIN_2"/>
    <property type="match status" value="1"/>
</dbReference>
<dbReference type="InterPro" id="IPR036353">
    <property type="entry name" value="XPC-bd_sf"/>
</dbReference>
<organism evidence="10 11">
    <name type="scientific">Lactuca saligna</name>
    <name type="common">Willowleaf lettuce</name>
    <dbReference type="NCBI Taxonomy" id="75948"/>
    <lineage>
        <taxon>Eukaryota</taxon>
        <taxon>Viridiplantae</taxon>
        <taxon>Streptophyta</taxon>
        <taxon>Embryophyta</taxon>
        <taxon>Tracheophyta</taxon>
        <taxon>Spermatophyta</taxon>
        <taxon>Magnoliopsida</taxon>
        <taxon>eudicotyledons</taxon>
        <taxon>Gunneridae</taxon>
        <taxon>Pentapetalae</taxon>
        <taxon>asterids</taxon>
        <taxon>campanulids</taxon>
        <taxon>Asterales</taxon>
        <taxon>Asteraceae</taxon>
        <taxon>Cichorioideae</taxon>
        <taxon>Cichorieae</taxon>
        <taxon>Lactucinae</taxon>
        <taxon>Lactuca</taxon>
    </lineage>
</organism>
<dbReference type="PANTHER" id="PTHR10621">
    <property type="entry name" value="UV EXCISION REPAIR PROTEIN RAD23"/>
    <property type="match status" value="1"/>
</dbReference>
<dbReference type="GO" id="GO:0005654">
    <property type="term" value="C:nucleoplasm"/>
    <property type="evidence" value="ECO:0007669"/>
    <property type="project" value="TreeGrafter"/>
</dbReference>
<dbReference type="GO" id="GO:0043161">
    <property type="term" value="P:proteasome-mediated ubiquitin-dependent protein catabolic process"/>
    <property type="evidence" value="ECO:0007669"/>
    <property type="project" value="UniProtKB-UniRule"/>
</dbReference>
<accession>A0AA36E1B1</accession>
<keyword evidence="4 6" id="KW-0234">DNA repair</keyword>
<feature type="domain" description="UBA" evidence="8">
    <location>
        <begin position="289"/>
        <end position="331"/>
    </location>
</feature>
<dbReference type="InterPro" id="IPR009060">
    <property type="entry name" value="UBA-like_sf"/>
</dbReference>
<dbReference type="FunFam" id="1.10.8.10:FF:000002">
    <property type="entry name" value="UV excision repair protein RAD23 homolog"/>
    <property type="match status" value="1"/>
</dbReference>
<evidence type="ECO:0000259" key="8">
    <source>
        <dbReference type="PROSITE" id="PS50030"/>
    </source>
</evidence>
<dbReference type="PROSITE" id="PS50030">
    <property type="entry name" value="UBA"/>
    <property type="match status" value="2"/>
</dbReference>
<evidence type="ECO:0000259" key="9">
    <source>
        <dbReference type="PROSITE" id="PS50053"/>
    </source>
</evidence>
<keyword evidence="2" id="KW-0677">Repeat</keyword>
<name>A0AA36E1B1_LACSI</name>
<dbReference type="GO" id="GO:0006289">
    <property type="term" value="P:nucleotide-excision repair"/>
    <property type="evidence" value="ECO:0007669"/>
    <property type="project" value="UniProtKB-UniRule"/>
</dbReference>
<gene>
    <name evidence="10" type="ORF">LSALG_LOCUS18462</name>
</gene>
<dbReference type="InterPro" id="IPR015360">
    <property type="entry name" value="XPC-bd"/>
</dbReference>
<dbReference type="SMART" id="SM00727">
    <property type="entry name" value="STI1"/>
    <property type="match status" value="1"/>
</dbReference>
<dbReference type="InterPro" id="IPR004806">
    <property type="entry name" value="Rad23"/>
</dbReference>
<feature type="region of interest" description="Disordered" evidence="7">
    <location>
        <begin position="81"/>
        <end position="110"/>
    </location>
</feature>
<evidence type="ECO:0000256" key="6">
    <source>
        <dbReference type="RuleBase" id="RU367049"/>
    </source>
</evidence>
<dbReference type="InterPro" id="IPR000626">
    <property type="entry name" value="Ubiquitin-like_dom"/>
</dbReference>
<comment type="function">
    <text evidence="6">Multiubiquitin chain receptor involved in modulation of proteasomal degradation. Involved in nucleotide excision repair.</text>
</comment>
<dbReference type="Gene3D" id="1.10.8.10">
    <property type="entry name" value="DNA helicase RuvA subunit, C-terminal domain"/>
    <property type="match status" value="2"/>
</dbReference>
<evidence type="ECO:0000256" key="4">
    <source>
        <dbReference type="ARBA" id="ARBA00023204"/>
    </source>
</evidence>